<sequence>MADVGLYTHSRSDLLNSGIQTESGTESTKEVRHRGGIENETGIIGAVTTTECELPTFIKRRLGLAISCIQAPNFIYTKDSRLAYAPNFQTRISDWDQGLDLEQDRSCTSGSPILQIIVTHTLTHNARTHSTYIQLNVIKHITRMQRQGQPSELANEIMNSNRYRVRVHPTGNLIIGQDVQVRARELIMGRRVCRFDVDMRLR</sequence>
<name>A0A4C1WP98_EUMVA</name>
<dbReference type="EMBL" id="BGZK01000616">
    <property type="protein sequence ID" value="GBP53111.1"/>
    <property type="molecule type" value="Genomic_DNA"/>
</dbReference>
<evidence type="ECO:0000313" key="1">
    <source>
        <dbReference type="EMBL" id="GBP53111.1"/>
    </source>
</evidence>
<dbReference type="AlphaFoldDB" id="A0A4C1WP98"/>
<protein>
    <submittedName>
        <fullName evidence="1">Uncharacterized protein</fullName>
    </submittedName>
</protein>
<accession>A0A4C1WP98</accession>
<comment type="caution">
    <text evidence="1">The sequence shown here is derived from an EMBL/GenBank/DDBJ whole genome shotgun (WGS) entry which is preliminary data.</text>
</comment>
<gene>
    <name evidence="1" type="ORF">EVAR_97115_1</name>
</gene>
<proteinExistence type="predicted"/>
<dbReference type="Proteomes" id="UP000299102">
    <property type="component" value="Unassembled WGS sequence"/>
</dbReference>
<evidence type="ECO:0000313" key="2">
    <source>
        <dbReference type="Proteomes" id="UP000299102"/>
    </source>
</evidence>
<keyword evidence="2" id="KW-1185">Reference proteome</keyword>
<organism evidence="1 2">
    <name type="scientific">Eumeta variegata</name>
    <name type="common">Bagworm moth</name>
    <name type="synonym">Eumeta japonica</name>
    <dbReference type="NCBI Taxonomy" id="151549"/>
    <lineage>
        <taxon>Eukaryota</taxon>
        <taxon>Metazoa</taxon>
        <taxon>Ecdysozoa</taxon>
        <taxon>Arthropoda</taxon>
        <taxon>Hexapoda</taxon>
        <taxon>Insecta</taxon>
        <taxon>Pterygota</taxon>
        <taxon>Neoptera</taxon>
        <taxon>Endopterygota</taxon>
        <taxon>Lepidoptera</taxon>
        <taxon>Glossata</taxon>
        <taxon>Ditrysia</taxon>
        <taxon>Tineoidea</taxon>
        <taxon>Psychidae</taxon>
        <taxon>Oiketicinae</taxon>
        <taxon>Eumeta</taxon>
    </lineage>
</organism>
<reference evidence="1 2" key="1">
    <citation type="journal article" date="2019" name="Commun. Biol.">
        <title>The bagworm genome reveals a unique fibroin gene that provides high tensile strength.</title>
        <authorList>
            <person name="Kono N."/>
            <person name="Nakamura H."/>
            <person name="Ohtoshi R."/>
            <person name="Tomita M."/>
            <person name="Numata K."/>
            <person name="Arakawa K."/>
        </authorList>
    </citation>
    <scope>NUCLEOTIDE SEQUENCE [LARGE SCALE GENOMIC DNA]</scope>
</reference>